<dbReference type="SUPFAM" id="SSF54826">
    <property type="entry name" value="Enolase N-terminal domain-like"/>
    <property type="match status" value="1"/>
</dbReference>
<evidence type="ECO:0000256" key="3">
    <source>
        <dbReference type="ARBA" id="ARBA00023239"/>
    </source>
</evidence>
<accession>Q2LX98</accession>
<dbReference type="SFLD" id="SFLDS00001">
    <property type="entry name" value="Enolase"/>
    <property type="match status" value="1"/>
</dbReference>
<keyword evidence="6" id="KW-1185">Reference proteome</keyword>
<name>Q2LX98_SYNAS</name>
<proteinExistence type="predicted"/>
<dbReference type="InterPro" id="IPR029017">
    <property type="entry name" value="Enolase-like_N"/>
</dbReference>
<dbReference type="SFLD" id="SFLDG00180">
    <property type="entry name" value="muconate_cycloisomerase"/>
    <property type="match status" value="1"/>
</dbReference>
<dbReference type="SUPFAM" id="SSF51604">
    <property type="entry name" value="Enolase C-terminal domain-like"/>
    <property type="match status" value="1"/>
</dbReference>
<evidence type="ECO:0000256" key="1">
    <source>
        <dbReference type="ARBA" id="ARBA00022723"/>
    </source>
</evidence>
<dbReference type="EC" id="4.2.1.-" evidence="5"/>
<dbReference type="Gene3D" id="3.20.20.120">
    <property type="entry name" value="Enolase-like C-terminal domain"/>
    <property type="match status" value="1"/>
</dbReference>
<dbReference type="RefSeq" id="WP_011418722.1">
    <property type="nucleotide sequence ID" value="NC_007759.1"/>
</dbReference>
<protein>
    <submittedName>
        <fullName evidence="5">O-succinylbenzoate synthase</fullName>
        <ecNumber evidence="5">4.2.1.-</ecNumber>
    </submittedName>
</protein>
<dbReference type="Gene3D" id="3.30.390.10">
    <property type="entry name" value="Enolase-like, N-terminal domain"/>
    <property type="match status" value="1"/>
</dbReference>
<dbReference type="AlphaFoldDB" id="Q2LX98"/>
<dbReference type="FunCoup" id="Q2LX98">
    <property type="interactions" value="73"/>
</dbReference>
<dbReference type="InterPro" id="IPR036849">
    <property type="entry name" value="Enolase-like_C_sf"/>
</dbReference>
<dbReference type="GO" id="GO:0046872">
    <property type="term" value="F:metal ion binding"/>
    <property type="evidence" value="ECO:0007669"/>
    <property type="project" value="UniProtKB-KW"/>
</dbReference>
<dbReference type="eggNOG" id="COG4948">
    <property type="taxonomic scope" value="Bacteria"/>
</dbReference>
<dbReference type="InParanoid" id="Q2LX98"/>
<dbReference type="InterPro" id="IPR013342">
    <property type="entry name" value="Mandelate_racemase_C"/>
</dbReference>
<dbReference type="Pfam" id="PF13378">
    <property type="entry name" value="MR_MLE_C"/>
    <property type="match status" value="1"/>
</dbReference>
<dbReference type="STRING" id="56780.SYN_02619"/>
<dbReference type="HOGENOM" id="CLU_030273_0_2_7"/>
<dbReference type="InterPro" id="IPR029065">
    <property type="entry name" value="Enolase_C-like"/>
</dbReference>
<dbReference type="Pfam" id="PF21508">
    <property type="entry name" value="MenC_N"/>
    <property type="match status" value="1"/>
</dbReference>
<evidence type="ECO:0000313" key="6">
    <source>
        <dbReference type="Proteomes" id="UP000001933"/>
    </source>
</evidence>
<dbReference type="Proteomes" id="UP000001933">
    <property type="component" value="Chromosome"/>
</dbReference>
<dbReference type="OrthoDB" id="9782675at2"/>
<evidence type="ECO:0000256" key="2">
    <source>
        <dbReference type="ARBA" id="ARBA00022842"/>
    </source>
</evidence>
<dbReference type="PANTHER" id="PTHR48073">
    <property type="entry name" value="O-SUCCINYLBENZOATE SYNTHASE-RELATED"/>
    <property type="match status" value="1"/>
</dbReference>
<gene>
    <name evidence="5" type="ORF">SYN_02619</name>
</gene>
<dbReference type="EMBL" id="CP000252">
    <property type="protein sequence ID" value="ABC78705.1"/>
    <property type="molecule type" value="Genomic_DNA"/>
</dbReference>
<dbReference type="KEGG" id="sat:SYN_02619"/>
<dbReference type="GO" id="GO:0016829">
    <property type="term" value="F:lyase activity"/>
    <property type="evidence" value="ECO:0007669"/>
    <property type="project" value="UniProtKB-KW"/>
</dbReference>
<dbReference type="SMART" id="SM00922">
    <property type="entry name" value="MR_MLE"/>
    <property type="match status" value="1"/>
</dbReference>
<dbReference type="SFLD" id="SFLDF00009">
    <property type="entry name" value="o-succinylbenzoate_synthase"/>
    <property type="match status" value="1"/>
</dbReference>
<keyword evidence="1" id="KW-0479">Metal-binding</keyword>
<feature type="domain" description="Mandelate racemase/muconate lactonizing enzyme C-terminal" evidence="4">
    <location>
        <begin position="150"/>
        <end position="241"/>
    </location>
</feature>
<dbReference type="InterPro" id="IPR041338">
    <property type="entry name" value="OSBS_N"/>
</dbReference>
<dbReference type="PANTHER" id="PTHR48073:SF2">
    <property type="entry name" value="O-SUCCINYLBENZOATE SYNTHASE"/>
    <property type="match status" value="1"/>
</dbReference>
<keyword evidence="2" id="KW-0460">Magnesium</keyword>
<evidence type="ECO:0000259" key="4">
    <source>
        <dbReference type="SMART" id="SM00922"/>
    </source>
</evidence>
<evidence type="ECO:0000313" key="5">
    <source>
        <dbReference type="EMBL" id="ABC78705.1"/>
    </source>
</evidence>
<organism evidence="5 6">
    <name type="scientific">Syntrophus aciditrophicus (strain SB)</name>
    <dbReference type="NCBI Taxonomy" id="56780"/>
    <lineage>
        <taxon>Bacteria</taxon>
        <taxon>Pseudomonadati</taxon>
        <taxon>Thermodesulfobacteriota</taxon>
        <taxon>Syntrophia</taxon>
        <taxon>Syntrophales</taxon>
        <taxon>Syntrophaceae</taxon>
        <taxon>Syntrophus</taxon>
    </lineage>
</organism>
<keyword evidence="3 5" id="KW-0456">Lyase</keyword>
<reference evidence="5 6" key="1">
    <citation type="journal article" date="2007" name="Proc. Natl. Acad. Sci. U.S.A.">
        <title>The genome of Syntrophus aciditrophicus: life at the thermodynamic limit of microbial growth.</title>
        <authorList>
            <person name="McInerney M.J."/>
            <person name="Rohlin L."/>
            <person name="Mouttaki H."/>
            <person name="Kim U."/>
            <person name="Krupp R.S."/>
            <person name="Rios-Hernandez L."/>
            <person name="Sieber J."/>
            <person name="Struchtemeyer C.G."/>
            <person name="Bhattacharyya A."/>
            <person name="Campbell J.W."/>
            <person name="Gunsalus R.P."/>
        </authorList>
    </citation>
    <scope>NUCLEOTIDE SEQUENCE [LARGE SCALE GENOMIC DNA]</scope>
    <source>
        <strain evidence="5 6">SB</strain>
    </source>
</reference>
<sequence length="375" mass="41065">MKIIRTDIYRFSIPMTAPVNVGGRVLHDREGLLLALTDGEGRCAYGEIAPLPGFDSVTLERCLRDIPPVRRTLNDAPLDYERFQIADPLLGVIDVPVSSWSAHTLFGVESALMGLYLQCGRKRRPASGGLLMEEPLRIPVNALFIPEAAAGRLDMQIRKLKDSGAATVKIKIGRLPAEEEIRQIRRLAGGMGPGIALRLDGNRNLTPAVYRNYFEALRELPVEYVEEPLPEEEMGRAGDVPWPLALDESLGRVLDQEEPRLSGLAPAVRAIILKPGRLMGLHAFARLVREAEKTGIRTILSSAFNTGVTLAVLGVFASLAGLRSETAHGLDTLRYLSADILLPSPEISRGKLEIPGRLLFGGASMNENCIREKVR</sequence>